<name>A0A085B625_9FLAO</name>
<organism evidence="3 4">
    <name type="scientific">Epilithonimonas lactis</name>
    <dbReference type="NCBI Taxonomy" id="421072"/>
    <lineage>
        <taxon>Bacteria</taxon>
        <taxon>Pseudomonadati</taxon>
        <taxon>Bacteroidota</taxon>
        <taxon>Flavobacteriia</taxon>
        <taxon>Flavobacteriales</taxon>
        <taxon>Weeksellaceae</taxon>
        <taxon>Chryseobacterium group</taxon>
        <taxon>Epilithonimonas</taxon>
    </lineage>
</organism>
<feature type="domain" description="SnoaL-like" evidence="2">
    <location>
        <begin position="47"/>
        <end position="157"/>
    </location>
</feature>
<protein>
    <recommendedName>
        <fullName evidence="2">SnoaL-like domain-containing protein</fullName>
    </recommendedName>
</protein>
<gene>
    <name evidence="3" type="ORF">IO89_19150</name>
</gene>
<evidence type="ECO:0000259" key="2">
    <source>
        <dbReference type="Pfam" id="PF12680"/>
    </source>
</evidence>
<proteinExistence type="predicted"/>
<dbReference type="EMBL" id="JPLY01000009">
    <property type="protein sequence ID" value="KFC17920.1"/>
    <property type="molecule type" value="Genomic_DNA"/>
</dbReference>
<dbReference type="OrthoDB" id="6657864at2"/>
<dbReference type="STRING" id="421072.SAMN04488097_1086"/>
<evidence type="ECO:0000313" key="3">
    <source>
        <dbReference type="EMBL" id="KFC17920.1"/>
    </source>
</evidence>
<feature type="signal peptide" evidence="1">
    <location>
        <begin position="1"/>
        <end position="22"/>
    </location>
</feature>
<evidence type="ECO:0000313" key="4">
    <source>
        <dbReference type="Proteomes" id="UP000028623"/>
    </source>
</evidence>
<reference evidence="3 4" key="1">
    <citation type="submission" date="2014-07" db="EMBL/GenBank/DDBJ databases">
        <title>Epilithonimonas lactis LMG 22401 Genome.</title>
        <authorList>
            <person name="Pipes S.E."/>
            <person name="Stropko S.J."/>
        </authorList>
    </citation>
    <scope>NUCLEOTIDE SEQUENCE [LARGE SCALE GENOMIC DNA]</scope>
    <source>
        <strain evidence="3 4">LMG 24401</strain>
    </source>
</reference>
<dbReference type="Gene3D" id="3.10.450.50">
    <property type="match status" value="2"/>
</dbReference>
<dbReference type="InterPro" id="IPR037401">
    <property type="entry name" value="SnoaL-like"/>
</dbReference>
<dbReference type="PANTHER" id="PTHR41252:SF1">
    <property type="entry name" value="BLR2505 PROTEIN"/>
    <property type="match status" value="1"/>
</dbReference>
<keyword evidence="1" id="KW-0732">Signal</keyword>
<keyword evidence="4" id="KW-1185">Reference proteome</keyword>
<dbReference type="PANTHER" id="PTHR41252">
    <property type="entry name" value="BLR2505 PROTEIN"/>
    <property type="match status" value="1"/>
</dbReference>
<dbReference type="SUPFAM" id="SSF54427">
    <property type="entry name" value="NTF2-like"/>
    <property type="match status" value="2"/>
</dbReference>
<dbReference type="Pfam" id="PF12680">
    <property type="entry name" value="SnoaL_2"/>
    <property type="match status" value="2"/>
</dbReference>
<evidence type="ECO:0000256" key="1">
    <source>
        <dbReference type="SAM" id="SignalP"/>
    </source>
</evidence>
<dbReference type="InterPro" id="IPR032710">
    <property type="entry name" value="NTF2-like_dom_sf"/>
</dbReference>
<accession>A0A085B625</accession>
<dbReference type="Proteomes" id="UP000028623">
    <property type="component" value="Unassembled WGS sequence"/>
</dbReference>
<sequence>MRKQARTILAFAILMTSGEVFAQKISNNKEKIMTNNSEQNEQLRVAKSYYEKINSGDFNDDSYFDLFTEDVKIFYPKFGFVEGKLGVKKFGQQVRNLFNNLTFELDKFNFIVTDNTIVVEGVEIGAIHTGAVFPDNEISFGKFCTVFEFEGNRIKRMYCYVDPDHAGQDKEVVDLLKSENKNLIEIEHKTIEAETKKVVDEFYEIQSGKKQGSLADLFADMVDFDLPGNKEKFPWTGKRQTKKEVEDYFKVLYQNIKSLKFDVEYIAINGENAVAVGQLSSVILKYNKVFNAQFVNIFKIRNGKIVKYHFMEDSYRLNEEMK</sequence>
<dbReference type="RefSeq" id="WP_034979484.1">
    <property type="nucleotide sequence ID" value="NZ_FOFI01000001.1"/>
</dbReference>
<feature type="domain" description="SnoaL-like" evidence="2">
    <location>
        <begin position="199"/>
        <end position="307"/>
    </location>
</feature>
<comment type="caution">
    <text evidence="3">The sequence shown here is derived from an EMBL/GenBank/DDBJ whole genome shotgun (WGS) entry which is preliminary data.</text>
</comment>
<feature type="chain" id="PRO_5001786524" description="SnoaL-like domain-containing protein" evidence="1">
    <location>
        <begin position="23"/>
        <end position="322"/>
    </location>
</feature>
<dbReference type="AlphaFoldDB" id="A0A085B625"/>
<dbReference type="eggNOG" id="COG3631">
    <property type="taxonomic scope" value="Bacteria"/>
</dbReference>